<proteinExistence type="predicted"/>
<evidence type="ECO:0000313" key="2">
    <source>
        <dbReference type="EMBL" id="EHP37520.1"/>
    </source>
</evidence>
<dbReference type="EMBL" id="AHJE01000308">
    <property type="protein sequence ID" value="EHP37520.1"/>
    <property type="molecule type" value="Genomic_DNA"/>
</dbReference>
<evidence type="ECO:0000256" key="1">
    <source>
        <dbReference type="SAM" id="MobiDB-lite"/>
    </source>
</evidence>
<sequence>AHPLKALGVTLRGVRTSGPMAPDIDLTKQRPAEYVFSKHVEIKLEEIGRSKPSKAANDAAARKAAAH</sequence>
<feature type="non-terminal residue" evidence="2">
    <location>
        <position position="1"/>
    </location>
</feature>
<dbReference type="Proteomes" id="UP000005808">
    <property type="component" value="Unassembled WGS sequence"/>
</dbReference>
<dbReference type="AlphaFoldDB" id="H1SIY4"/>
<name>H1SIY4_9BURK</name>
<feature type="compositionally biased region" description="Low complexity" evidence="1">
    <location>
        <begin position="55"/>
        <end position="67"/>
    </location>
</feature>
<reference evidence="2 3" key="1">
    <citation type="journal article" date="2012" name="J. Bacteriol.">
        <title>De Novo Genome Project of Cupriavidus basilensis OR16.</title>
        <authorList>
            <person name="Cserhati M."/>
            <person name="Kriszt B."/>
            <person name="Szoboszlay S."/>
            <person name="Toth A."/>
            <person name="Szabo I."/>
            <person name="Tancsics A."/>
            <person name="Nagy I."/>
            <person name="Horvath B."/>
            <person name="Nagy I."/>
            <person name="Kukolya J."/>
        </authorList>
    </citation>
    <scope>NUCLEOTIDE SEQUENCE [LARGE SCALE GENOMIC DNA]</scope>
    <source>
        <strain evidence="2 3">OR16</strain>
    </source>
</reference>
<dbReference type="PATRIC" id="fig|1127483.3.peg.8344"/>
<gene>
    <name evidence="2" type="ORF">OR16_42343</name>
</gene>
<comment type="caution">
    <text evidence="2">The sequence shown here is derived from an EMBL/GenBank/DDBJ whole genome shotgun (WGS) entry which is preliminary data.</text>
</comment>
<feature type="region of interest" description="Disordered" evidence="1">
    <location>
        <begin position="47"/>
        <end position="67"/>
    </location>
</feature>
<protein>
    <submittedName>
        <fullName evidence="2">Fe-S oxidoreductase</fullName>
    </submittedName>
</protein>
<accession>H1SIY4</accession>
<organism evidence="2 3">
    <name type="scientific">Cupriavidus basilensis OR16</name>
    <dbReference type="NCBI Taxonomy" id="1127483"/>
    <lineage>
        <taxon>Bacteria</taxon>
        <taxon>Pseudomonadati</taxon>
        <taxon>Pseudomonadota</taxon>
        <taxon>Betaproteobacteria</taxon>
        <taxon>Burkholderiales</taxon>
        <taxon>Burkholderiaceae</taxon>
        <taxon>Cupriavidus</taxon>
    </lineage>
</organism>
<evidence type="ECO:0000313" key="3">
    <source>
        <dbReference type="Proteomes" id="UP000005808"/>
    </source>
</evidence>